<feature type="transmembrane region" description="Helical" evidence="5">
    <location>
        <begin position="162"/>
        <end position="184"/>
    </location>
</feature>
<dbReference type="EMBL" id="CP121694">
    <property type="protein sequence ID" value="WRO20798.1"/>
    <property type="molecule type" value="Genomic_DNA"/>
</dbReference>
<evidence type="ECO:0000259" key="6">
    <source>
        <dbReference type="Pfam" id="PF04893"/>
    </source>
</evidence>
<keyword evidence="2 5" id="KW-0812">Transmembrane</keyword>
<evidence type="ECO:0000256" key="2">
    <source>
        <dbReference type="ARBA" id="ARBA00022692"/>
    </source>
</evidence>
<name>A0AAU0UHN1_9FIRM</name>
<evidence type="ECO:0000256" key="1">
    <source>
        <dbReference type="ARBA" id="ARBA00004141"/>
    </source>
</evidence>
<dbReference type="Pfam" id="PF04893">
    <property type="entry name" value="Yip1"/>
    <property type="match status" value="1"/>
</dbReference>
<evidence type="ECO:0000313" key="7">
    <source>
        <dbReference type="EMBL" id="WRO20798.1"/>
    </source>
</evidence>
<dbReference type="AlphaFoldDB" id="A0AAU0UHN1"/>
<gene>
    <name evidence="7" type="ORF">MFMK1_000588</name>
</gene>
<accession>A0AAU0UHN1</accession>
<keyword evidence="3 5" id="KW-1133">Transmembrane helix</keyword>
<feature type="transmembrane region" description="Helical" evidence="5">
    <location>
        <begin position="134"/>
        <end position="156"/>
    </location>
</feature>
<keyword evidence="4 5" id="KW-0472">Membrane</keyword>
<protein>
    <submittedName>
        <fullName evidence="7">YIP1 family protein</fullName>
    </submittedName>
</protein>
<reference evidence="7 8" key="1">
    <citation type="submission" date="2023-04" db="EMBL/GenBank/DDBJ databases">
        <authorList>
            <person name="Hsu D."/>
        </authorList>
    </citation>
    <scope>NUCLEOTIDE SEQUENCE [LARGE SCALE GENOMIC DNA]</scope>
    <source>
        <strain evidence="7 8">MK1</strain>
    </source>
</reference>
<dbReference type="InterPro" id="IPR006977">
    <property type="entry name" value="Yip1_dom"/>
</dbReference>
<comment type="subcellular location">
    <subcellularLocation>
        <location evidence="1">Membrane</location>
        <topology evidence="1">Multi-pass membrane protein</topology>
    </subcellularLocation>
</comment>
<evidence type="ECO:0000313" key="8">
    <source>
        <dbReference type="Proteomes" id="UP001329915"/>
    </source>
</evidence>
<dbReference type="GO" id="GO:0016020">
    <property type="term" value="C:membrane"/>
    <property type="evidence" value="ECO:0007669"/>
    <property type="project" value="UniProtKB-SubCell"/>
</dbReference>
<evidence type="ECO:0000256" key="3">
    <source>
        <dbReference type="ARBA" id="ARBA00022989"/>
    </source>
</evidence>
<evidence type="ECO:0000256" key="5">
    <source>
        <dbReference type="SAM" id="Phobius"/>
    </source>
</evidence>
<feature type="domain" description="Yip1" evidence="6">
    <location>
        <begin position="40"/>
        <end position="213"/>
    </location>
</feature>
<feature type="transmembrane region" description="Helical" evidence="5">
    <location>
        <begin position="96"/>
        <end position="122"/>
    </location>
</feature>
<keyword evidence="8" id="KW-1185">Reference proteome</keyword>
<organism evidence="7 8">
    <name type="scientific">Metallumcola ferriviriculae</name>
    <dbReference type="NCBI Taxonomy" id="3039180"/>
    <lineage>
        <taxon>Bacteria</taxon>
        <taxon>Bacillati</taxon>
        <taxon>Bacillota</taxon>
        <taxon>Clostridia</taxon>
        <taxon>Neomoorellales</taxon>
        <taxon>Desulfitibacteraceae</taxon>
        <taxon>Metallumcola</taxon>
    </lineage>
</organism>
<dbReference type="Proteomes" id="UP001329915">
    <property type="component" value="Chromosome"/>
</dbReference>
<proteinExistence type="predicted"/>
<feature type="transmembrane region" description="Helical" evidence="5">
    <location>
        <begin position="196"/>
        <end position="222"/>
    </location>
</feature>
<dbReference type="RefSeq" id="WP_366923676.1">
    <property type="nucleotide sequence ID" value="NZ_CP121694.1"/>
</dbReference>
<dbReference type="KEGG" id="dbc:MFMK1_000588"/>
<sequence>MEPSDYHQFYQQFDESSLNTGTSVPDIDKDPRFSDYIYLVLLKPSRGMELINQNIPLLEGLAVYFFVQSLQLALNWQGITQTMASASVWLDGSFRGLGAAFAVLGLIISISLLFVNTAVINLTAQLFGGTGNGVSLLAAFSFASLPGLFGGIFNFIGARTDIVFVSTLAAIAVFVWGLILHVIAVEKCHGITTAKAFMVIILPFAVILTLVFFLFVLAATILPGL</sequence>
<evidence type="ECO:0000256" key="4">
    <source>
        <dbReference type="ARBA" id="ARBA00023136"/>
    </source>
</evidence>